<proteinExistence type="predicted"/>
<accession>A0A9D1EPJ4</accession>
<protein>
    <submittedName>
        <fullName evidence="3">DUF1854 domain-containing protein</fullName>
    </submittedName>
</protein>
<evidence type="ECO:0000313" key="3">
    <source>
        <dbReference type="EMBL" id="HIS25009.1"/>
    </source>
</evidence>
<dbReference type="Pfam" id="PF08909">
    <property type="entry name" value="DUF1854"/>
    <property type="match status" value="1"/>
</dbReference>
<gene>
    <name evidence="3" type="ORF">IAD01_06375</name>
</gene>
<feature type="region of interest" description="Disordered" evidence="1">
    <location>
        <begin position="1"/>
        <end position="25"/>
    </location>
</feature>
<dbReference type="EMBL" id="DVIR01000057">
    <property type="protein sequence ID" value="HIS25009.1"/>
    <property type="molecule type" value="Genomic_DNA"/>
</dbReference>
<evidence type="ECO:0000313" key="4">
    <source>
        <dbReference type="Proteomes" id="UP000823982"/>
    </source>
</evidence>
<comment type="caution">
    <text evidence="3">The sequence shown here is derived from an EMBL/GenBank/DDBJ whole genome shotgun (WGS) entry which is preliminary data.</text>
</comment>
<dbReference type="Proteomes" id="UP000823982">
    <property type="component" value="Unassembled WGS sequence"/>
</dbReference>
<feature type="compositionally biased region" description="Polar residues" evidence="1">
    <location>
        <begin position="1"/>
        <end position="10"/>
    </location>
</feature>
<organism evidence="3 4">
    <name type="scientific">Candidatus Faeciplasma gallinarum</name>
    <dbReference type="NCBI Taxonomy" id="2840799"/>
    <lineage>
        <taxon>Bacteria</taxon>
        <taxon>Bacillati</taxon>
        <taxon>Bacillota</taxon>
        <taxon>Clostridia</taxon>
        <taxon>Eubacteriales</taxon>
        <taxon>Oscillospiraceae</taxon>
        <taxon>Oscillospiraceae incertae sedis</taxon>
        <taxon>Candidatus Faeciplasma</taxon>
    </lineage>
</organism>
<evidence type="ECO:0000259" key="2">
    <source>
        <dbReference type="Pfam" id="PF08909"/>
    </source>
</evidence>
<reference evidence="3" key="2">
    <citation type="journal article" date="2021" name="PeerJ">
        <title>Extensive microbial diversity within the chicken gut microbiome revealed by metagenomics and culture.</title>
        <authorList>
            <person name="Gilroy R."/>
            <person name="Ravi A."/>
            <person name="Getino M."/>
            <person name="Pursley I."/>
            <person name="Horton D.L."/>
            <person name="Alikhan N.F."/>
            <person name="Baker D."/>
            <person name="Gharbi K."/>
            <person name="Hall N."/>
            <person name="Watson M."/>
            <person name="Adriaenssens E.M."/>
            <person name="Foster-Nyarko E."/>
            <person name="Jarju S."/>
            <person name="Secka A."/>
            <person name="Antonio M."/>
            <person name="Oren A."/>
            <person name="Chaudhuri R.R."/>
            <person name="La Ragione R."/>
            <person name="Hildebrand F."/>
            <person name="Pallen M.J."/>
        </authorList>
    </citation>
    <scope>NUCLEOTIDE SEQUENCE</scope>
    <source>
        <strain evidence="3">CHK157-1446</strain>
    </source>
</reference>
<dbReference type="AlphaFoldDB" id="A0A9D1EPJ4"/>
<sequence>MDNTVNTSNTEIKKPAPVQSQKSEREKELEEEIFEIDRLNILDCSKLEFYRDDAGFISLKYDGKEYFNVRLTRLLPFYAKTTYISVAYDDEDREFKEIGVIKDMSQMSAEQYKLVNDYLEYKYYMPEITKVHSIKDNSRGFIFVDIDTTAGRKTICIRDWYSNFRMLTDKYLYAADVDGNKYFCSDIAKLDKKSLAVLEIYI</sequence>
<reference evidence="3" key="1">
    <citation type="submission" date="2020-10" db="EMBL/GenBank/DDBJ databases">
        <authorList>
            <person name="Gilroy R."/>
        </authorList>
    </citation>
    <scope>NUCLEOTIDE SEQUENCE</scope>
    <source>
        <strain evidence="3">CHK157-1446</strain>
    </source>
</reference>
<feature type="domain" description="DUF1854" evidence="2">
    <location>
        <begin position="71"/>
        <end position="199"/>
    </location>
</feature>
<dbReference type="InterPro" id="IPR015005">
    <property type="entry name" value="DUF1854"/>
</dbReference>
<evidence type="ECO:0000256" key="1">
    <source>
        <dbReference type="SAM" id="MobiDB-lite"/>
    </source>
</evidence>
<name>A0A9D1EPJ4_9FIRM</name>